<protein>
    <recommendedName>
        <fullName evidence="3">asparagine synthase (glutamine-hydrolyzing)</fullName>
        <ecNumber evidence="3">6.3.5.4</ecNumber>
    </recommendedName>
</protein>
<dbReference type="InterPro" id="IPR029055">
    <property type="entry name" value="Ntn_hydrolases_N"/>
</dbReference>
<keyword evidence="6" id="KW-0315">Glutamine amidotransferase</keyword>
<accession>A0A5C6BDR7</accession>
<dbReference type="PANTHER" id="PTHR43284:SF1">
    <property type="entry name" value="ASPARAGINE SYNTHETASE"/>
    <property type="match status" value="1"/>
</dbReference>
<evidence type="ECO:0000313" key="12">
    <source>
        <dbReference type="Proteomes" id="UP000320735"/>
    </source>
</evidence>
<dbReference type="Pfam" id="PF00733">
    <property type="entry name" value="Asn_synthase"/>
    <property type="match status" value="1"/>
</dbReference>
<dbReference type="AlphaFoldDB" id="A0A5C6BDR7"/>
<dbReference type="CDD" id="cd00712">
    <property type="entry name" value="AsnB"/>
    <property type="match status" value="1"/>
</dbReference>
<dbReference type="GO" id="GO:0004066">
    <property type="term" value="F:asparagine synthase (glutamine-hydrolyzing) activity"/>
    <property type="evidence" value="ECO:0007669"/>
    <property type="project" value="UniProtKB-EC"/>
</dbReference>
<dbReference type="EMBL" id="SJPP01000002">
    <property type="protein sequence ID" value="TWU09611.1"/>
    <property type="molecule type" value="Genomic_DNA"/>
</dbReference>
<dbReference type="PROSITE" id="PS51278">
    <property type="entry name" value="GATASE_TYPE_2"/>
    <property type="match status" value="1"/>
</dbReference>
<feature type="site" description="Important for beta-aspartyl-AMP intermediate formation" evidence="9">
    <location>
        <position position="374"/>
    </location>
</feature>
<evidence type="ECO:0000256" key="9">
    <source>
        <dbReference type="PIRSR" id="PIRSR001589-3"/>
    </source>
</evidence>
<keyword evidence="4 8" id="KW-0547">Nucleotide-binding</keyword>
<dbReference type="GO" id="GO:0005829">
    <property type="term" value="C:cytosol"/>
    <property type="evidence" value="ECO:0007669"/>
    <property type="project" value="TreeGrafter"/>
</dbReference>
<reference evidence="11 12" key="1">
    <citation type="submission" date="2019-02" db="EMBL/GenBank/DDBJ databases">
        <title>Deep-cultivation of Planctomycetes and their phenomic and genomic characterization uncovers novel biology.</title>
        <authorList>
            <person name="Wiegand S."/>
            <person name="Jogler M."/>
            <person name="Boedeker C."/>
            <person name="Pinto D."/>
            <person name="Vollmers J."/>
            <person name="Rivas-Marin E."/>
            <person name="Kohn T."/>
            <person name="Peeters S.H."/>
            <person name="Heuer A."/>
            <person name="Rast P."/>
            <person name="Oberbeckmann S."/>
            <person name="Bunk B."/>
            <person name="Jeske O."/>
            <person name="Meyerdierks A."/>
            <person name="Storesund J.E."/>
            <person name="Kallscheuer N."/>
            <person name="Luecker S."/>
            <person name="Lage O.M."/>
            <person name="Pohl T."/>
            <person name="Merkel B.J."/>
            <person name="Hornburger P."/>
            <person name="Mueller R.-W."/>
            <person name="Bruemmer F."/>
            <person name="Labrenz M."/>
            <person name="Spormann A.M."/>
            <person name="Op Den Camp H."/>
            <person name="Overmann J."/>
            <person name="Amann R."/>
            <person name="Jetten M.S.M."/>
            <person name="Mascher T."/>
            <person name="Medema M.H."/>
            <person name="Devos D.P."/>
            <person name="Kaster A.-K."/>
            <person name="Ovreas L."/>
            <person name="Rohde M."/>
            <person name="Galperin M.Y."/>
            <person name="Jogler C."/>
        </authorList>
    </citation>
    <scope>NUCLEOTIDE SEQUENCE [LARGE SCALE GENOMIC DNA]</scope>
    <source>
        <strain evidence="11 12">CA54</strain>
    </source>
</reference>
<feature type="binding site" evidence="8">
    <location>
        <position position="300"/>
    </location>
    <ligand>
        <name>ATP</name>
        <dbReference type="ChEBI" id="CHEBI:30616"/>
    </ligand>
</feature>
<evidence type="ECO:0000313" key="11">
    <source>
        <dbReference type="EMBL" id="TWU09611.1"/>
    </source>
</evidence>
<dbReference type="CDD" id="cd01991">
    <property type="entry name" value="Asn_synthase_B_C"/>
    <property type="match status" value="1"/>
</dbReference>
<dbReference type="GO" id="GO:0005524">
    <property type="term" value="F:ATP binding"/>
    <property type="evidence" value="ECO:0007669"/>
    <property type="project" value="UniProtKB-KW"/>
</dbReference>
<evidence type="ECO:0000256" key="6">
    <source>
        <dbReference type="ARBA" id="ARBA00022962"/>
    </source>
</evidence>
<dbReference type="Pfam" id="PF13537">
    <property type="entry name" value="GATase_7"/>
    <property type="match status" value="1"/>
</dbReference>
<dbReference type="InterPro" id="IPR006426">
    <property type="entry name" value="Asn_synth_AEB"/>
</dbReference>
<feature type="binding site" evidence="8">
    <location>
        <position position="100"/>
    </location>
    <ligand>
        <name>L-glutamine</name>
        <dbReference type="ChEBI" id="CHEBI:58359"/>
    </ligand>
</feature>
<dbReference type="EC" id="6.3.5.4" evidence="3"/>
<dbReference type="InterPro" id="IPR033738">
    <property type="entry name" value="AsnB_N"/>
</dbReference>
<dbReference type="GO" id="GO:0006529">
    <property type="term" value="P:asparagine biosynthetic process"/>
    <property type="evidence" value="ECO:0007669"/>
    <property type="project" value="InterPro"/>
</dbReference>
<evidence type="ECO:0000256" key="2">
    <source>
        <dbReference type="ARBA" id="ARBA00005752"/>
    </source>
</evidence>
<evidence type="ECO:0000259" key="10">
    <source>
        <dbReference type="PROSITE" id="PS51278"/>
    </source>
</evidence>
<keyword evidence="12" id="KW-1185">Reference proteome</keyword>
<comment type="catalytic activity">
    <reaction evidence="7">
        <text>L-aspartate + L-glutamine + ATP + H2O = L-asparagine + L-glutamate + AMP + diphosphate + H(+)</text>
        <dbReference type="Rhea" id="RHEA:12228"/>
        <dbReference type="ChEBI" id="CHEBI:15377"/>
        <dbReference type="ChEBI" id="CHEBI:15378"/>
        <dbReference type="ChEBI" id="CHEBI:29985"/>
        <dbReference type="ChEBI" id="CHEBI:29991"/>
        <dbReference type="ChEBI" id="CHEBI:30616"/>
        <dbReference type="ChEBI" id="CHEBI:33019"/>
        <dbReference type="ChEBI" id="CHEBI:58048"/>
        <dbReference type="ChEBI" id="CHEBI:58359"/>
        <dbReference type="ChEBI" id="CHEBI:456215"/>
        <dbReference type="EC" id="6.3.5.4"/>
    </reaction>
</comment>
<dbReference type="InterPro" id="IPR051786">
    <property type="entry name" value="ASN_synthetase/amidase"/>
</dbReference>
<sequence>MDIDILRRMTTALAHRGPDDCGYYRSTDHSNASSEMSAAQPPGAALGHRRLSIIDLGGGHQPLSNEDGTVWIAFNGEIYNYRELQTDLEKRGHQFRTSCDTEAIVHLYEEYGPDCVTHLRGMFAFAIWDDRKKQLLLARDRLGQKPLVYRHDPQRLLFGSELKSLLQVPGLPRDIDPVALNEYLTYQYVPAPRCMLAGFQKLPPGYLAIYHNGELNVRRYWKPGYEQGELQRAGLDFSNPENAPAQEIREQLRTVLTEAVRLRMRSDVPLGAFLSGGVDSTIIVGLMQKLSERPVQTFSIGFPVKAFDERAYAREAAEHLGTEHHDAMVTPDALKILPRLIWQYDEPFSDSSAIPTMYLSEMTRQNVTVSLSGDGGDELFAGYDRYKAVRIAEWFDGLPRPLQKMATLKLWQHFPASVRQKSRRRRLKRLLAALGEPRERRYLKWVSIFDDQRLAGLLTDDFRAAVGEADAAAPLLRSYEECPNRDFVTRTTCADVLTYLPGDILNKVDIASMTYGLECRSPFLDHHVTEFAASLPIQAKLRGRQGKRILLETFGDLLPESIQSRPKMGFGVPLDHWFRHELKPMLQETLLDGSALNRGYFRPEAVEQLVKEHLDGQWDHSYRLWSLLCLELWQRMFVDASTVPDMAPA</sequence>
<evidence type="ECO:0000256" key="7">
    <source>
        <dbReference type="ARBA" id="ARBA00048741"/>
    </source>
</evidence>
<evidence type="ECO:0000256" key="5">
    <source>
        <dbReference type="ARBA" id="ARBA00022840"/>
    </source>
</evidence>
<evidence type="ECO:0000256" key="4">
    <source>
        <dbReference type="ARBA" id="ARBA00022741"/>
    </source>
</evidence>
<feature type="binding site" evidence="8">
    <location>
        <begin position="372"/>
        <end position="373"/>
    </location>
    <ligand>
        <name>ATP</name>
        <dbReference type="ChEBI" id="CHEBI:30616"/>
    </ligand>
</feature>
<feature type="domain" description="Glutamine amidotransferase type-2" evidence="10">
    <location>
        <begin position="1"/>
        <end position="213"/>
    </location>
</feature>
<keyword evidence="5 8" id="KW-0067">ATP-binding</keyword>
<dbReference type="Gene3D" id="3.60.20.10">
    <property type="entry name" value="Glutamine Phosphoribosylpyrophosphate, subunit 1, domain 1"/>
    <property type="match status" value="1"/>
</dbReference>
<evidence type="ECO:0000256" key="8">
    <source>
        <dbReference type="PIRSR" id="PIRSR001589-2"/>
    </source>
</evidence>
<evidence type="ECO:0000256" key="3">
    <source>
        <dbReference type="ARBA" id="ARBA00012737"/>
    </source>
</evidence>
<name>A0A5C6BDR7_9PLAN</name>
<dbReference type="InterPro" id="IPR014729">
    <property type="entry name" value="Rossmann-like_a/b/a_fold"/>
</dbReference>
<keyword evidence="11" id="KW-0436">Ligase</keyword>
<dbReference type="SUPFAM" id="SSF52402">
    <property type="entry name" value="Adenine nucleotide alpha hydrolases-like"/>
    <property type="match status" value="1"/>
</dbReference>
<dbReference type="PIRSF" id="PIRSF001589">
    <property type="entry name" value="Asn_synthetase_glu-h"/>
    <property type="match status" value="1"/>
</dbReference>
<comment type="pathway">
    <text evidence="1">Amino-acid biosynthesis; L-asparagine biosynthesis; L-asparagine from L-aspartate (L-Gln route): step 1/1.</text>
</comment>
<dbReference type="NCBIfam" id="TIGR01536">
    <property type="entry name" value="asn_synth_AEB"/>
    <property type="match status" value="1"/>
</dbReference>
<dbReference type="InterPro" id="IPR001962">
    <property type="entry name" value="Asn_synthase"/>
</dbReference>
<comment type="caution">
    <text evidence="11">The sequence shown here is derived from an EMBL/GenBank/DDBJ whole genome shotgun (WGS) entry which is preliminary data.</text>
</comment>
<comment type="similarity">
    <text evidence="2">Belongs to the asparagine synthetase family.</text>
</comment>
<organism evidence="11 12">
    <name type="scientific">Symmachiella macrocystis</name>
    <dbReference type="NCBI Taxonomy" id="2527985"/>
    <lineage>
        <taxon>Bacteria</taxon>
        <taxon>Pseudomonadati</taxon>
        <taxon>Planctomycetota</taxon>
        <taxon>Planctomycetia</taxon>
        <taxon>Planctomycetales</taxon>
        <taxon>Planctomycetaceae</taxon>
        <taxon>Symmachiella</taxon>
    </lineage>
</organism>
<evidence type="ECO:0000256" key="1">
    <source>
        <dbReference type="ARBA" id="ARBA00005187"/>
    </source>
</evidence>
<dbReference type="PANTHER" id="PTHR43284">
    <property type="entry name" value="ASPARAGINE SYNTHETASE (GLUTAMINE-HYDROLYZING)"/>
    <property type="match status" value="1"/>
</dbReference>
<dbReference type="InterPro" id="IPR017932">
    <property type="entry name" value="GATase_2_dom"/>
</dbReference>
<dbReference type="Gene3D" id="3.40.50.620">
    <property type="entry name" value="HUPs"/>
    <property type="match status" value="2"/>
</dbReference>
<dbReference type="SUPFAM" id="SSF56235">
    <property type="entry name" value="N-terminal nucleophile aminohydrolases (Ntn hydrolases)"/>
    <property type="match status" value="1"/>
</dbReference>
<dbReference type="Proteomes" id="UP000320735">
    <property type="component" value="Unassembled WGS sequence"/>
</dbReference>
<gene>
    <name evidence="11" type="primary">asnB_2</name>
    <name evidence="11" type="ORF">CA54_48530</name>
</gene>
<proteinExistence type="inferred from homology"/>